<dbReference type="PANTHER" id="PTHR19375">
    <property type="entry name" value="HEAT SHOCK PROTEIN 70KDA"/>
    <property type="match status" value="1"/>
</dbReference>
<dbReference type="EMBL" id="DTFV01000126">
    <property type="protein sequence ID" value="HGI31393.1"/>
    <property type="molecule type" value="Genomic_DNA"/>
</dbReference>
<organism evidence="5">
    <name type="scientific">Candidatus Caldatribacterium californiense</name>
    <dbReference type="NCBI Taxonomy" id="1454726"/>
    <lineage>
        <taxon>Bacteria</taxon>
        <taxon>Pseudomonadati</taxon>
        <taxon>Atribacterota</taxon>
        <taxon>Atribacteria</taxon>
        <taxon>Atribacterales</taxon>
        <taxon>Candidatus Caldatribacteriaceae</taxon>
        <taxon>Candidatus Caldatribacterium</taxon>
    </lineage>
</organism>
<comment type="similarity">
    <text evidence="1">Belongs to the heat shock protein 70 family.</text>
</comment>
<dbReference type="PROSITE" id="PS00329">
    <property type="entry name" value="HSP70_2"/>
    <property type="match status" value="1"/>
</dbReference>
<dbReference type="InterPro" id="IPR013126">
    <property type="entry name" value="Hsp_70_fam"/>
</dbReference>
<dbReference type="Gene3D" id="3.90.640.10">
    <property type="entry name" value="Actin, Chain A, domain 4"/>
    <property type="match status" value="1"/>
</dbReference>
<accession>A0A7V4DEF4</accession>
<dbReference type="InterPro" id="IPR029047">
    <property type="entry name" value="HSP70_peptide-bd_sf"/>
</dbReference>
<proteinExistence type="inferred from homology"/>
<evidence type="ECO:0000313" key="5">
    <source>
        <dbReference type="EMBL" id="HGI31393.1"/>
    </source>
</evidence>
<protein>
    <submittedName>
        <fullName evidence="5">Molecular chaperone DnaK</fullName>
    </submittedName>
</protein>
<evidence type="ECO:0000256" key="2">
    <source>
        <dbReference type="ARBA" id="ARBA00022741"/>
    </source>
</evidence>
<evidence type="ECO:0000256" key="1">
    <source>
        <dbReference type="ARBA" id="ARBA00007381"/>
    </source>
</evidence>
<dbReference type="SUPFAM" id="SSF53067">
    <property type="entry name" value="Actin-like ATPase domain"/>
    <property type="match status" value="2"/>
</dbReference>
<dbReference type="InterPro" id="IPR018181">
    <property type="entry name" value="Heat_shock_70_CS"/>
</dbReference>
<dbReference type="Gene3D" id="2.60.34.10">
    <property type="entry name" value="Substrate Binding Domain Of DNAk, Chain A, domain 1"/>
    <property type="match status" value="1"/>
</dbReference>
<sequence length="493" mass="54577">MIVGIDFGTTNSLVAYVDEALQPQVIVNERGARLTPSVVFFKNDRQVLVGELARSQALARPEQTILRVKRKMGTDHRYTIFGREYTPSEIGGLIFRKLKKYASDFLGEEVTHAVVTVPAYFDDNQRQGVLRAARIGGIDVVKLLNEPTAAALAYGVYERDRKLILVLDFGGGTFDITLMEYQEGLFEVVTTGGSTALGGADFDAVLARWVVETVREEKGVNLENDPVAMYHIFTTVERAKIDLSSARETTIIIPYIALTERGPVHIHLTISREQFERLTAPLFEQAFSLVEATLKEARVSPLQVDVVILSGGSSRLPLFQNTVRSMFSHAEFKAEVNPDEVVALGAAIHAAMLEGRLNHVELRDVLPHSLGVLDDDGCFVPLIERGTTYPTVATRLFTNTRDDQNQVVVKVLQEREGHLVSLGYFHFSSQRRWRRGEARLAISFIINGNGVLEVVAEDTDTQEVATLTITGSVFGMPDGEALVERRGTGLEVF</sequence>
<dbReference type="GO" id="GO:0140662">
    <property type="term" value="F:ATP-dependent protein folding chaperone"/>
    <property type="evidence" value="ECO:0007669"/>
    <property type="project" value="InterPro"/>
</dbReference>
<gene>
    <name evidence="5" type="ORF">ENV30_08845</name>
</gene>
<evidence type="ECO:0000256" key="4">
    <source>
        <dbReference type="ARBA" id="ARBA00023186"/>
    </source>
</evidence>
<dbReference type="SUPFAM" id="SSF100920">
    <property type="entry name" value="Heat shock protein 70kD (HSP70), peptide-binding domain"/>
    <property type="match status" value="1"/>
</dbReference>
<dbReference type="InterPro" id="IPR043129">
    <property type="entry name" value="ATPase_NBD"/>
</dbReference>
<comment type="caution">
    <text evidence="5">The sequence shown here is derived from an EMBL/GenBank/DDBJ whole genome shotgun (WGS) entry which is preliminary data.</text>
</comment>
<dbReference type="PRINTS" id="PR00301">
    <property type="entry name" value="HEATSHOCK70"/>
</dbReference>
<name>A0A7V4DEF4_9BACT</name>
<keyword evidence="3" id="KW-0067">ATP-binding</keyword>
<dbReference type="Gene3D" id="3.30.420.40">
    <property type="match status" value="2"/>
</dbReference>
<keyword evidence="2" id="KW-0547">Nucleotide-binding</keyword>
<dbReference type="FunFam" id="3.30.420.40:FF:000071">
    <property type="entry name" value="Molecular chaperone DnaK"/>
    <property type="match status" value="1"/>
</dbReference>
<dbReference type="AlphaFoldDB" id="A0A7V4DEF4"/>
<dbReference type="FunFam" id="3.90.640.10:FF:000003">
    <property type="entry name" value="Molecular chaperone DnaK"/>
    <property type="match status" value="1"/>
</dbReference>
<evidence type="ECO:0000256" key="3">
    <source>
        <dbReference type="ARBA" id="ARBA00022840"/>
    </source>
</evidence>
<reference evidence="5" key="1">
    <citation type="journal article" date="2020" name="mSystems">
        <title>Genome- and Community-Level Interaction Insights into Carbon Utilization and Element Cycling Functions of Hydrothermarchaeota in Hydrothermal Sediment.</title>
        <authorList>
            <person name="Zhou Z."/>
            <person name="Liu Y."/>
            <person name="Xu W."/>
            <person name="Pan J."/>
            <person name="Luo Z.H."/>
            <person name="Li M."/>
        </authorList>
    </citation>
    <scope>NUCLEOTIDE SEQUENCE [LARGE SCALE GENOMIC DNA]</scope>
    <source>
        <strain evidence="5">SpSt-747</strain>
    </source>
</reference>
<keyword evidence="4" id="KW-0143">Chaperone</keyword>
<dbReference type="GO" id="GO:0005524">
    <property type="term" value="F:ATP binding"/>
    <property type="evidence" value="ECO:0007669"/>
    <property type="project" value="UniProtKB-KW"/>
</dbReference>
<dbReference type="Pfam" id="PF00012">
    <property type="entry name" value="HSP70"/>
    <property type="match status" value="2"/>
</dbReference>